<dbReference type="KEGG" id="dord:106000493"/>
<dbReference type="Gene3D" id="3.40.630.30">
    <property type="match status" value="1"/>
</dbReference>
<name>A0A1S3GTF0_DIPOR</name>
<protein>
    <submittedName>
        <fullName evidence="5">Probable N-acetyltransferase CML1</fullName>
    </submittedName>
</protein>
<dbReference type="InterPro" id="IPR016181">
    <property type="entry name" value="Acyl_CoA_acyltransferase"/>
</dbReference>
<accession>A0A1S3GTF0</accession>
<sequence>MAPYHIRKYQESDHTQVLALFTSGMEEHIPATFRHVLRLPRTFLLLLGVPIALLLVYGSWILAGCCTCMLLLFLWFIAEYPWRQYVSTCLRTDLADITKFYLSSRDSCFWVAECEGQVAGMVGVLPVKDSPLGKKQLELLHMSVALEHRGKGIAKALARTVLQFARDQSCSEVVLETTMMQHGALALYQGMGFQKTGQSFFTILRRLVDIPTFQLMYCLPTVQRVDL</sequence>
<dbReference type="InterPro" id="IPR050769">
    <property type="entry name" value="NAT_camello-type"/>
</dbReference>
<dbReference type="PROSITE" id="PS51186">
    <property type="entry name" value="GNAT"/>
    <property type="match status" value="1"/>
</dbReference>
<evidence type="ECO:0000313" key="4">
    <source>
        <dbReference type="Proteomes" id="UP000081671"/>
    </source>
</evidence>
<dbReference type="Proteomes" id="UP000081671">
    <property type="component" value="Unplaced"/>
</dbReference>
<dbReference type="Pfam" id="PF00583">
    <property type="entry name" value="Acetyltransf_1"/>
    <property type="match status" value="1"/>
</dbReference>
<organism evidence="4 5">
    <name type="scientific">Dipodomys ordii</name>
    <name type="common">Ord's kangaroo rat</name>
    <dbReference type="NCBI Taxonomy" id="10020"/>
    <lineage>
        <taxon>Eukaryota</taxon>
        <taxon>Metazoa</taxon>
        <taxon>Chordata</taxon>
        <taxon>Craniata</taxon>
        <taxon>Vertebrata</taxon>
        <taxon>Euteleostomi</taxon>
        <taxon>Mammalia</taxon>
        <taxon>Eutheria</taxon>
        <taxon>Euarchontoglires</taxon>
        <taxon>Glires</taxon>
        <taxon>Rodentia</taxon>
        <taxon>Castorimorpha</taxon>
        <taxon>Heteromyidae</taxon>
        <taxon>Dipodomyinae</taxon>
        <taxon>Dipodomys</taxon>
    </lineage>
</organism>
<dbReference type="CDD" id="cd04301">
    <property type="entry name" value="NAT_SF"/>
    <property type="match status" value="1"/>
</dbReference>
<evidence type="ECO:0000256" key="2">
    <source>
        <dbReference type="SAM" id="Phobius"/>
    </source>
</evidence>
<dbReference type="AlphaFoldDB" id="A0A1S3GTF0"/>
<dbReference type="PANTHER" id="PTHR13947">
    <property type="entry name" value="GNAT FAMILY N-ACETYLTRANSFERASE"/>
    <property type="match status" value="1"/>
</dbReference>
<gene>
    <name evidence="5" type="primary">LOC106000493</name>
</gene>
<dbReference type="InParanoid" id="A0A1S3GTF0"/>
<keyword evidence="2" id="KW-0812">Transmembrane</keyword>
<dbReference type="PANTHER" id="PTHR13947:SF48">
    <property type="entry name" value="N-ACETYLTRANSFERASE 8-RELATED"/>
    <property type="match status" value="1"/>
</dbReference>
<dbReference type="GeneID" id="106000493"/>
<feature type="domain" description="N-acetyltransferase" evidence="3">
    <location>
        <begin position="69"/>
        <end position="214"/>
    </location>
</feature>
<dbReference type="InterPro" id="IPR000182">
    <property type="entry name" value="GNAT_dom"/>
</dbReference>
<proteinExistence type="predicted"/>
<keyword evidence="2" id="KW-1133">Transmembrane helix</keyword>
<feature type="transmembrane region" description="Helical" evidence="2">
    <location>
        <begin position="43"/>
        <end position="76"/>
    </location>
</feature>
<evidence type="ECO:0000259" key="3">
    <source>
        <dbReference type="PROSITE" id="PS51186"/>
    </source>
</evidence>
<dbReference type="RefSeq" id="XP_012891222.1">
    <property type="nucleotide sequence ID" value="XM_013035768.1"/>
</dbReference>
<keyword evidence="1" id="KW-0808">Transferase</keyword>
<keyword evidence="4" id="KW-1185">Reference proteome</keyword>
<evidence type="ECO:0000256" key="1">
    <source>
        <dbReference type="ARBA" id="ARBA00022679"/>
    </source>
</evidence>
<dbReference type="SUPFAM" id="SSF55729">
    <property type="entry name" value="Acyl-CoA N-acyltransferases (Nat)"/>
    <property type="match status" value="1"/>
</dbReference>
<dbReference type="OrthoDB" id="41532at2759"/>
<keyword evidence="2" id="KW-0472">Membrane</keyword>
<dbReference type="FunCoup" id="A0A1S3GTF0">
    <property type="interactions" value="151"/>
</dbReference>
<evidence type="ECO:0000313" key="5">
    <source>
        <dbReference type="RefSeq" id="XP_012891222.1"/>
    </source>
</evidence>
<dbReference type="GO" id="GO:0008080">
    <property type="term" value="F:N-acetyltransferase activity"/>
    <property type="evidence" value="ECO:0007669"/>
    <property type="project" value="InterPro"/>
</dbReference>
<reference evidence="5" key="1">
    <citation type="submission" date="2025-08" db="UniProtKB">
        <authorList>
            <consortium name="RefSeq"/>
        </authorList>
    </citation>
    <scope>IDENTIFICATION</scope>
    <source>
        <tissue evidence="5">Kidney</tissue>
    </source>
</reference>